<dbReference type="RefSeq" id="XP_009172459.1">
    <property type="nucleotide sequence ID" value="XM_009174195.1"/>
</dbReference>
<dbReference type="GeneID" id="20328728"/>
<dbReference type="GO" id="GO:0000151">
    <property type="term" value="C:ubiquitin ligase complex"/>
    <property type="evidence" value="ECO:0007669"/>
    <property type="project" value="TreeGrafter"/>
</dbReference>
<accession>A0A074Z990</accession>
<dbReference type="GO" id="GO:0006511">
    <property type="term" value="P:ubiquitin-dependent protein catabolic process"/>
    <property type="evidence" value="ECO:0007669"/>
    <property type="project" value="TreeGrafter"/>
</dbReference>
<dbReference type="SUPFAM" id="SSF57850">
    <property type="entry name" value="RING/U-box"/>
    <property type="match status" value="1"/>
</dbReference>
<dbReference type="AlphaFoldDB" id="A0A074Z990"/>
<feature type="compositionally biased region" description="Polar residues" evidence="5">
    <location>
        <begin position="384"/>
        <end position="413"/>
    </location>
</feature>
<dbReference type="PROSITE" id="PS50089">
    <property type="entry name" value="ZF_RING_2"/>
    <property type="match status" value="1"/>
</dbReference>
<feature type="compositionally biased region" description="Polar residues" evidence="5">
    <location>
        <begin position="432"/>
        <end position="445"/>
    </location>
</feature>
<feature type="non-terminal residue" evidence="7">
    <location>
        <position position="1"/>
    </location>
</feature>
<dbReference type="Proteomes" id="UP000054324">
    <property type="component" value="Unassembled WGS sequence"/>
</dbReference>
<dbReference type="EMBL" id="KL596834">
    <property type="protein sequence ID" value="KER23796.1"/>
    <property type="molecule type" value="Genomic_DNA"/>
</dbReference>
<dbReference type="SMART" id="SM00184">
    <property type="entry name" value="RING"/>
    <property type="match status" value="1"/>
</dbReference>
<sequence length="518" mass="57795">FGVRTLCRISQQAFLAETLLSLSIDVCCISETRIQDPTSVVLLKPLRTSPDVPHFVLRVSGDLDAMARDICGVGVVLSPKAKSALLDLIPVNNRLCAVRLSGSIKINARRCDKRCLFVVSAYAPTYSSSETEKDEFYHDLPRPLRSARRVDIEILAGDMNAQVGRLIPEEAQLGRIWLAMGNCLKCRNNDTQSEDEHREENRRSDHQSRRVFYPGYLEHDPILHPAPGISRPMSQLTEEEQVKIATRMGLISTLPLFTFTEDKREKLTECIICMCEYEEGDELRYLPCLHTYHRTCIDDWLMRALTCPSCLEELRPSSPNVSRSTDSNRNLTRVPLREAQSGEPPSYTVATNPATTTTSLLPGDSSTDSQNRGDEVDDGPTFSVVESQLDSSATQHPVKQLTDTAGGKNNSSGGDCASVVLQQSRYHRRTRSNGPPVSRTETMTRSPLPALNPGTIRRGNSETELDLVQPSTTFLPHLHPHHPQSSNRQDDQMTPHIQQHLPSLTRQLDGDSHEVRPS</sequence>
<dbReference type="PANTHER" id="PTHR46359:SF2">
    <property type="entry name" value="GEO07743P1"/>
    <property type="match status" value="1"/>
</dbReference>
<reference evidence="7 8" key="1">
    <citation type="submission" date="2013-11" db="EMBL/GenBank/DDBJ databases">
        <title>Opisthorchis viverrini - life in the bile duct.</title>
        <authorList>
            <person name="Young N.D."/>
            <person name="Nagarajan N."/>
            <person name="Lin S.J."/>
            <person name="Korhonen P.K."/>
            <person name="Jex A.R."/>
            <person name="Hall R.S."/>
            <person name="Safavi-Hemami H."/>
            <person name="Kaewkong W."/>
            <person name="Bertrand D."/>
            <person name="Gao S."/>
            <person name="Seet Q."/>
            <person name="Wongkham S."/>
            <person name="Teh B.T."/>
            <person name="Wongkham C."/>
            <person name="Intapan P.M."/>
            <person name="Maleewong W."/>
            <person name="Yang X."/>
            <person name="Hu M."/>
            <person name="Wang Z."/>
            <person name="Hofmann A."/>
            <person name="Sternberg P.W."/>
            <person name="Tan P."/>
            <person name="Wang J."/>
            <person name="Gasser R.B."/>
        </authorList>
    </citation>
    <scope>NUCLEOTIDE SEQUENCE [LARGE SCALE GENOMIC DNA]</scope>
</reference>
<feature type="compositionally biased region" description="Basic and acidic residues" evidence="5">
    <location>
        <begin position="508"/>
        <end position="518"/>
    </location>
</feature>
<protein>
    <recommendedName>
        <fullName evidence="6">RING-type domain-containing protein</fullName>
    </recommendedName>
</protein>
<feature type="domain" description="RING-type" evidence="6">
    <location>
        <begin position="270"/>
        <end position="310"/>
    </location>
</feature>
<evidence type="ECO:0000313" key="7">
    <source>
        <dbReference type="EMBL" id="KER23796.1"/>
    </source>
</evidence>
<dbReference type="InterPro" id="IPR036691">
    <property type="entry name" value="Endo/exonu/phosph_ase_sf"/>
</dbReference>
<dbReference type="CTD" id="20328728"/>
<feature type="region of interest" description="Disordered" evidence="5">
    <location>
        <begin position="314"/>
        <end position="461"/>
    </location>
</feature>
<dbReference type="InterPro" id="IPR013083">
    <property type="entry name" value="Znf_RING/FYVE/PHD"/>
</dbReference>
<evidence type="ECO:0000313" key="8">
    <source>
        <dbReference type="Proteomes" id="UP000054324"/>
    </source>
</evidence>
<keyword evidence="3" id="KW-0862">Zinc</keyword>
<dbReference type="CDD" id="cd16468">
    <property type="entry name" value="RING-H2_RNF11"/>
    <property type="match status" value="1"/>
</dbReference>
<dbReference type="InterPro" id="IPR042981">
    <property type="entry name" value="RNF11_RING-H2"/>
</dbReference>
<dbReference type="GO" id="GO:0008270">
    <property type="term" value="F:zinc ion binding"/>
    <property type="evidence" value="ECO:0007669"/>
    <property type="project" value="UniProtKB-KW"/>
</dbReference>
<dbReference type="InterPro" id="IPR052804">
    <property type="entry name" value="UEC_component"/>
</dbReference>
<keyword evidence="2 4" id="KW-0863">Zinc-finger</keyword>
<dbReference type="Gene3D" id="3.30.40.10">
    <property type="entry name" value="Zinc/RING finger domain, C3HC4 (zinc finger)"/>
    <property type="match status" value="1"/>
</dbReference>
<gene>
    <name evidence="7" type="ORF">T265_14562</name>
</gene>
<dbReference type="Pfam" id="PF13639">
    <property type="entry name" value="zf-RING_2"/>
    <property type="match status" value="1"/>
</dbReference>
<dbReference type="SUPFAM" id="SSF56219">
    <property type="entry name" value="DNase I-like"/>
    <property type="match status" value="1"/>
</dbReference>
<evidence type="ECO:0000256" key="3">
    <source>
        <dbReference type="ARBA" id="ARBA00022833"/>
    </source>
</evidence>
<dbReference type="KEGG" id="ovi:T265_14562"/>
<evidence type="ECO:0000256" key="1">
    <source>
        <dbReference type="ARBA" id="ARBA00022723"/>
    </source>
</evidence>
<evidence type="ECO:0000259" key="6">
    <source>
        <dbReference type="PROSITE" id="PS50089"/>
    </source>
</evidence>
<evidence type="ECO:0000256" key="4">
    <source>
        <dbReference type="PROSITE-ProRule" id="PRU00175"/>
    </source>
</evidence>
<dbReference type="InterPro" id="IPR001841">
    <property type="entry name" value="Znf_RING"/>
</dbReference>
<name>A0A074Z990_OPIVI</name>
<dbReference type="GO" id="GO:0061630">
    <property type="term" value="F:ubiquitin protein ligase activity"/>
    <property type="evidence" value="ECO:0007669"/>
    <property type="project" value="TreeGrafter"/>
</dbReference>
<evidence type="ECO:0000256" key="5">
    <source>
        <dbReference type="SAM" id="MobiDB-lite"/>
    </source>
</evidence>
<keyword evidence="1" id="KW-0479">Metal-binding</keyword>
<dbReference type="STRING" id="6198.A0A074Z990"/>
<dbReference type="OrthoDB" id="9984778at2759"/>
<proteinExistence type="predicted"/>
<keyword evidence="8" id="KW-1185">Reference proteome</keyword>
<evidence type="ECO:0000256" key="2">
    <source>
        <dbReference type="ARBA" id="ARBA00022771"/>
    </source>
</evidence>
<feature type="compositionally biased region" description="Polar residues" evidence="5">
    <location>
        <begin position="317"/>
        <end position="331"/>
    </location>
</feature>
<organism evidence="7 8">
    <name type="scientific">Opisthorchis viverrini</name>
    <name type="common">Southeast Asian liver fluke</name>
    <dbReference type="NCBI Taxonomy" id="6198"/>
    <lineage>
        <taxon>Eukaryota</taxon>
        <taxon>Metazoa</taxon>
        <taxon>Spiralia</taxon>
        <taxon>Lophotrochozoa</taxon>
        <taxon>Platyhelminthes</taxon>
        <taxon>Trematoda</taxon>
        <taxon>Digenea</taxon>
        <taxon>Opisthorchiida</taxon>
        <taxon>Opisthorchiata</taxon>
        <taxon>Opisthorchiidae</taxon>
        <taxon>Opisthorchis</taxon>
    </lineage>
</organism>
<feature type="compositionally biased region" description="Low complexity" evidence="5">
    <location>
        <begin position="348"/>
        <end position="358"/>
    </location>
</feature>
<feature type="region of interest" description="Disordered" evidence="5">
    <location>
        <begin position="473"/>
        <end position="518"/>
    </location>
</feature>
<dbReference type="PANTHER" id="PTHR46359">
    <property type="entry name" value="GEO07743P1"/>
    <property type="match status" value="1"/>
</dbReference>
<feature type="compositionally biased region" description="Polar residues" evidence="5">
    <location>
        <begin position="495"/>
        <end position="506"/>
    </location>
</feature>
<dbReference type="Gene3D" id="3.60.10.10">
    <property type="entry name" value="Endonuclease/exonuclease/phosphatase"/>
    <property type="match status" value="1"/>
</dbReference>